<name>A0A1B2LUN7_TRYRA</name>
<dbReference type="SUPFAM" id="SSF69065">
    <property type="entry name" value="RNase III domain-like"/>
    <property type="match status" value="1"/>
</dbReference>
<dbReference type="EC" id="3.1.26.3" evidence="4"/>
<dbReference type="GO" id="GO:0004525">
    <property type="term" value="F:ribonuclease III activity"/>
    <property type="evidence" value="ECO:0007669"/>
    <property type="project" value="UniProtKB-EC"/>
</dbReference>
<dbReference type="Pfam" id="PF18176">
    <property type="entry name" value="KptA_kDCL"/>
    <property type="match status" value="1"/>
</dbReference>
<dbReference type="InterPro" id="IPR040715">
    <property type="entry name" value="KptA_kDICER"/>
</dbReference>
<dbReference type="OMA" id="ATTRECE"/>
<gene>
    <name evidence="3" type="primary">DCL1</name>
    <name evidence="4" type="ORF">TraAM80_02051</name>
</gene>
<dbReference type="InterPro" id="IPR040545">
    <property type="entry name" value="DICER_HTH"/>
</dbReference>
<dbReference type="Proteomes" id="UP000283634">
    <property type="component" value="Unassembled WGS sequence"/>
</dbReference>
<proteinExistence type="predicted"/>
<dbReference type="EMBL" id="KT377060">
    <property type="protein sequence ID" value="AOA52376.1"/>
    <property type="molecule type" value="Genomic_DNA"/>
</dbReference>
<evidence type="ECO:0000259" key="2">
    <source>
        <dbReference type="PROSITE" id="PS50142"/>
    </source>
</evidence>
<dbReference type="Pfam" id="PF18188">
    <property type="entry name" value="PPL4"/>
    <property type="match status" value="1"/>
</dbReference>
<dbReference type="Pfam" id="PF18177">
    <property type="entry name" value="La_HTH_kDCL"/>
    <property type="match status" value="1"/>
</dbReference>
<protein>
    <submittedName>
        <fullName evidence="3">Dicer 1</fullName>
    </submittedName>
    <submittedName>
        <fullName evidence="4">Putative RNase III domain protein</fullName>
        <ecNumber evidence="4">3.1.26.3</ecNumber>
    </submittedName>
</protein>
<keyword evidence="4" id="KW-0378">Hydrolase</keyword>
<feature type="compositionally biased region" description="Polar residues" evidence="1">
    <location>
        <begin position="1258"/>
        <end position="1272"/>
    </location>
</feature>
<dbReference type="CDD" id="cd00593">
    <property type="entry name" value="RIBOc"/>
    <property type="match status" value="1"/>
</dbReference>
<dbReference type="PROSITE" id="PS50142">
    <property type="entry name" value="RNASE_3_2"/>
    <property type="match status" value="1"/>
</dbReference>
<evidence type="ECO:0000313" key="5">
    <source>
        <dbReference type="Proteomes" id="UP000283634"/>
    </source>
</evidence>
<feature type="domain" description="RNase III" evidence="2">
    <location>
        <begin position="685"/>
        <end position="734"/>
    </location>
</feature>
<keyword evidence="5" id="KW-1185">Reference proteome</keyword>
<dbReference type="InterPro" id="IPR000999">
    <property type="entry name" value="RNase_III_dom"/>
</dbReference>
<reference evidence="4 5" key="2">
    <citation type="journal article" date="2018" name="BMC Genomics">
        <title>Genomic comparison of Trypanosoma conorhini and Trypanosoma rangeli to Trypanosoma cruzi strains of high and low virulence.</title>
        <authorList>
            <person name="Bradwell K.R."/>
            <person name="Koparde V.N."/>
            <person name="Matveyev A.V."/>
            <person name="Serrano M.G."/>
            <person name="Alves J.M."/>
            <person name="Parikh H."/>
            <person name="Huang B."/>
            <person name="Lee V."/>
            <person name="Espinosa-Alvarez O."/>
            <person name="Ortiz P.A."/>
            <person name="Costa-Martins A.G."/>
            <person name="Teixeira M.M."/>
            <person name="Buck G.A."/>
        </authorList>
    </citation>
    <scope>NUCLEOTIDE SEQUENCE [LARGE SCALE GENOMIC DNA]</scope>
    <source>
        <strain evidence="4 5">AM80</strain>
    </source>
</reference>
<dbReference type="SMART" id="SM00535">
    <property type="entry name" value="RIBOc"/>
    <property type="match status" value="1"/>
</dbReference>
<feature type="region of interest" description="Disordered" evidence="1">
    <location>
        <begin position="1257"/>
        <end position="1276"/>
    </location>
</feature>
<dbReference type="GO" id="GO:0006396">
    <property type="term" value="P:RNA processing"/>
    <property type="evidence" value="ECO:0007669"/>
    <property type="project" value="InterPro"/>
</dbReference>
<accession>A0A1B2LUN7</accession>
<dbReference type="InterPro" id="IPR036389">
    <property type="entry name" value="RNase_III_sf"/>
</dbReference>
<dbReference type="InterPro" id="IPR040562">
    <property type="entry name" value="PPL4"/>
</dbReference>
<dbReference type="EMBL" id="MKGL01000044">
    <property type="protein sequence ID" value="RNF09695.1"/>
    <property type="molecule type" value="Genomic_DNA"/>
</dbReference>
<feature type="compositionally biased region" description="Acidic residues" evidence="1">
    <location>
        <begin position="572"/>
        <end position="590"/>
    </location>
</feature>
<evidence type="ECO:0000256" key="1">
    <source>
        <dbReference type="SAM" id="MobiDB-lite"/>
    </source>
</evidence>
<evidence type="ECO:0000313" key="3">
    <source>
        <dbReference type="EMBL" id="AOA52376.1"/>
    </source>
</evidence>
<reference evidence="3" key="1">
    <citation type="submission" date="2015-08" db="EMBL/GenBank/DDBJ databases">
        <title>Evidence for the evolutionary loss of RNAi key determinants in kinetoplastids as a multiple sporadic phenomenon.</title>
        <authorList>
            <person name="Matveyev A.V."/>
            <person name="Alves J.M.P."/>
            <person name="Serrano M.G."/>
            <person name="Lara A.M."/>
            <person name="Barton W.A."/>
            <person name="Beverly S.M."/>
            <person name="Teixeira M.M.G."/>
            <person name="Camargo E.P."/>
            <person name="Buck G.A."/>
        </authorList>
    </citation>
    <scope>NUCLEOTIDE SEQUENCE</scope>
    <source>
        <strain evidence="3">TCCAM80</strain>
    </source>
</reference>
<sequence length="1642" mass="183912">MHGGGDGGITVRELLQSWLPPNTRLVDALEGVRSLIGMKELQGMLAFVPLHAEVLKRDGAGVGAAYLAGEKFLKALASEYAFLLFPKGDSSKLTNVARVLLSSDTLDPELVKFLGTTLAARKVLLPFLALLVWARGIPAASSLLLPVLRSVMCTEEYAVSLPAVLSSFYPGESFARLSHEQQIELVVNGLERRGVRVSREAEVSNPNEGVEVRYTVRVKRGEGAESCQKGVTLAKFYGIVMDEGKNVLRGKLRKKMLNAQLTLRPADMKVWMRKIHRLLRFHPPYRDTLPQDFLENVNHCEGWMPLSEMHRILEAYSVEACKPMPSLEMLQKLLENHEHFERYEVDVCRVDGGAFEGQLCARARYAHRGFASISTRIFEKFVTVTEPNACPTYAWVPLNEKKQLDPGLRKGLYILHQDIQFVSLFSLESLEKFSLYQLQTPREEQYDEKLGVSRPLHFLELCLRAAVRDAKMRVLQASPRGEAAAHWYLFSTRKEDPAKEHLQIPRYYFTGRVATLCRGEAEQEDGTATTAEEEYPTGMVFSWCWFLKNTNHDGFSVEEVNRIFGSDRTDVSNDESGEGAAAEEEEEEEPVLSNSPTVMPSLDIKGAQVTVLNFVRSPELIVTRVSFPKHPPDGGFFWGRRKNIALFKKWVVDLGLRCSSLPSADDTQEELYQISRRGLWDQNFIDSIVKELELEDIPDRKVLLQALTRECENKEMNYEVLEFVGDAVMDFLVAFDSFLLGEPWNTHVIAELCSNELLAHLIPVSLSKALSQVYVDLHTKVKADMVEAILGAVYRSHMGLDRVRQQLRHFFSCIPAALAEGPRGLSPQNLLEQAAAACPYLRSDTELLEERHKYACSTLIDERSAAVFVTSATSSLGGHHMSHYASIPFKRIQDKAYATHFTTGKVYSYRRISSIDVPALFNRILDAFANSATAFANEIITKETHLTIDVDGLNVTSCGISKMIWEWFCSTFASHSAMLLLDCSGMSVVSKKMKHSCHIHFPQAVTSLQRLLQLITDLRKHIVRRLSHATRLGDVLGFCGTKGSEEPTALIGKIVFAMRCDPHKKDICEDPVLDCLDLRGMLCLGETCAAMRRHVYSYLTSVARRPSKKSHFVRLVPNSRCFGESSLASDHDVLMKVHWASEDAADVIGEFIWCPASRLVELSEESLGVVESVGHVVDGKKMRPKEFFIEQVTLLQKNSFFAPAFWDRVIDTSLVKSRKLRMYLNDKYDTVYGKEYRPLFLDTVFCSQGTIGAVRPDNSASGSVMRSPTGASNDEEMDQYPVEIAHASLLRLTSIRCPEYRDVQGLSRHAWWDGCNDDDNFGNFDGIEAIDDRLKSFEDYQACDGVPGADWALWIHAVFGILASDAKNLLGNETTKTAALQPAYWKFVEGTRQAHFLVAGEVMLAVGPCESLQQALEQKHGMETMTRCLVPNITIKEAPIDPRWLTAYAKDVFPLFLVLRKKPVVSAAAHTEQVGPGINTASLITATGTSINGGLTEMERPATASPNGGLPNRLRSSPERMVRLLLDNMDGSDRFIDQVYAAIVSAFRGPYRPSLFVTSEKKLFLFLSKHFPCVVSPQYFTACAVTGVRRCAQHVFAYIFVIDYTVNPYRNESLVAAMWEGLAVRNGRVYASSEAIRQCLLL</sequence>
<dbReference type="OrthoDB" id="416741at2759"/>
<organism evidence="3">
    <name type="scientific">Trypanosoma rangeli</name>
    <dbReference type="NCBI Taxonomy" id="5698"/>
    <lineage>
        <taxon>Eukaryota</taxon>
        <taxon>Discoba</taxon>
        <taxon>Euglenozoa</taxon>
        <taxon>Kinetoplastea</taxon>
        <taxon>Metakinetoplastina</taxon>
        <taxon>Trypanosomatida</taxon>
        <taxon>Trypanosomatidae</taxon>
        <taxon>Trypanosoma</taxon>
        <taxon>Herpetosoma</taxon>
    </lineage>
</organism>
<dbReference type="Gene3D" id="1.10.1520.10">
    <property type="entry name" value="Ribonuclease III domain"/>
    <property type="match status" value="1"/>
</dbReference>
<feature type="region of interest" description="Disordered" evidence="1">
    <location>
        <begin position="566"/>
        <end position="599"/>
    </location>
</feature>
<evidence type="ECO:0000313" key="4">
    <source>
        <dbReference type="EMBL" id="RNF09695.1"/>
    </source>
</evidence>